<dbReference type="AlphaFoldDB" id="A0A0P0WFP3"/>
<name>A0A0P0WFP3_ORYSJ</name>
<dbReference type="Proteomes" id="UP000059680">
    <property type="component" value="Chromosome 4"/>
</dbReference>
<dbReference type="InParanoid" id="A0A0P0WFP3"/>
<organism evidence="1 2">
    <name type="scientific">Oryza sativa subsp. japonica</name>
    <name type="common">Rice</name>
    <dbReference type="NCBI Taxonomy" id="39947"/>
    <lineage>
        <taxon>Eukaryota</taxon>
        <taxon>Viridiplantae</taxon>
        <taxon>Streptophyta</taxon>
        <taxon>Embryophyta</taxon>
        <taxon>Tracheophyta</taxon>
        <taxon>Spermatophyta</taxon>
        <taxon>Magnoliopsida</taxon>
        <taxon>Liliopsida</taxon>
        <taxon>Poales</taxon>
        <taxon>Poaceae</taxon>
        <taxon>BOP clade</taxon>
        <taxon>Oryzoideae</taxon>
        <taxon>Oryzeae</taxon>
        <taxon>Oryzinae</taxon>
        <taxon>Oryza</taxon>
        <taxon>Oryza sativa</taxon>
    </lineage>
</organism>
<protein>
    <submittedName>
        <fullName evidence="1">Os04g0644050 protein</fullName>
    </submittedName>
</protein>
<proteinExistence type="predicted"/>
<reference evidence="2" key="1">
    <citation type="journal article" date="2005" name="Nature">
        <title>The map-based sequence of the rice genome.</title>
        <authorList>
            <consortium name="International rice genome sequencing project (IRGSP)"/>
            <person name="Matsumoto T."/>
            <person name="Wu J."/>
            <person name="Kanamori H."/>
            <person name="Katayose Y."/>
            <person name="Fujisawa M."/>
            <person name="Namiki N."/>
            <person name="Mizuno H."/>
            <person name="Yamamoto K."/>
            <person name="Antonio B.A."/>
            <person name="Baba T."/>
            <person name="Sakata K."/>
            <person name="Nagamura Y."/>
            <person name="Aoki H."/>
            <person name="Arikawa K."/>
            <person name="Arita K."/>
            <person name="Bito T."/>
            <person name="Chiden Y."/>
            <person name="Fujitsuka N."/>
            <person name="Fukunaka R."/>
            <person name="Hamada M."/>
            <person name="Harada C."/>
            <person name="Hayashi A."/>
            <person name="Hijishita S."/>
            <person name="Honda M."/>
            <person name="Hosokawa S."/>
            <person name="Ichikawa Y."/>
            <person name="Idonuma A."/>
            <person name="Iijima M."/>
            <person name="Ikeda M."/>
            <person name="Ikeno M."/>
            <person name="Ito K."/>
            <person name="Ito S."/>
            <person name="Ito T."/>
            <person name="Ito Y."/>
            <person name="Ito Y."/>
            <person name="Iwabuchi A."/>
            <person name="Kamiya K."/>
            <person name="Karasawa W."/>
            <person name="Kurita K."/>
            <person name="Katagiri S."/>
            <person name="Kikuta A."/>
            <person name="Kobayashi H."/>
            <person name="Kobayashi N."/>
            <person name="Machita K."/>
            <person name="Maehara T."/>
            <person name="Masukawa M."/>
            <person name="Mizubayashi T."/>
            <person name="Mukai Y."/>
            <person name="Nagasaki H."/>
            <person name="Nagata Y."/>
            <person name="Naito S."/>
            <person name="Nakashima M."/>
            <person name="Nakama Y."/>
            <person name="Nakamichi Y."/>
            <person name="Nakamura M."/>
            <person name="Meguro A."/>
            <person name="Negishi M."/>
            <person name="Ohta I."/>
            <person name="Ohta T."/>
            <person name="Okamoto M."/>
            <person name="Ono N."/>
            <person name="Saji S."/>
            <person name="Sakaguchi M."/>
            <person name="Sakai K."/>
            <person name="Shibata M."/>
            <person name="Shimokawa T."/>
            <person name="Song J."/>
            <person name="Takazaki Y."/>
            <person name="Terasawa K."/>
            <person name="Tsugane M."/>
            <person name="Tsuji K."/>
            <person name="Ueda S."/>
            <person name="Waki K."/>
            <person name="Yamagata H."/>
            <person name="Yamamoto M."/>
            <person name="Yamamoto S."/>
            <person name="Yamane H."/>
            <person name="Yoshiki S."/>
            <person name="Yoshihara R."/>
            <person name="Yukawa K."/>
            <person name="Zhong H."/>
            <person name="Yano M."/>
            <person name="Yuan Q."/>
            <person name="Ouyang S."/>
            <person name="Liu J."/>
            <person name="Jones K.M."/>
            <person name="Gansberger K."/>
            <person name="Moffat K."/>
            <person name="Hill J."/>
            <person name="Bera J."/>
            <person name="Fadrosh D."/>
            <person name="Jin S."/>
            <person name="Johri S."/>
            <person name="Kim M."/>
            <person name="Overton L."/>
            <person name="Reardon M."/>
            <person name="Tsitrin T."/>
            <person name="Vuong H."/>
            <person name="Weaver B."/>
            <person name="Ciecko A."/>
            <person name="Tallon L."/>
            <person name="Jackson J."/>
            <person name="Pai G."/>
            <person name="Aken S.V."/>
            <person name="Utterback T."/>
            <person name="Reidmuller S."/>
            <person name="Feldblyum T."/>
            <person name="Hsiao J."/>
            <person name="Zismann V."/>
            <person name="Iobst S."/>
            <person name="de Vazeille A.R."/>
            <person name="Buell C.R."/>
            <person name="Ying K."/>
            <person name="Li Y."/>
            <person name="Lu T."/>
            <person name="Huang Y."/>
            <person name="Zhao Q."/>
            <person name="Feng Q."/>
            <person name="Zhang L."/>
            <person name="Zhu J."/>
            <person name="Weng Q."/>
            <person name="Mu J."/>
            <person name="Lu Y."/>
            <person name="Fan D."/>
            <person name="Liu Y."/>
            <person name="Guan J."/>
            <person name="Zhang Y."/>
            <person name="Yu S."/>
            <person name="Liu X."/>
            <person name="Zhang Y."/>
            <person name="Hong G."/>
            <person name="Han B."/>
            <person name="Choisne N."/>
            <person name="Demange N."/>
            <person name="Orjeda G."/>
            <person name="Samain S."/>
            <person name="Cattolico L."/>
            <person name="Pelletier E."/>
            <person name="Couloux A."/>
            <person name="Segurens B."/>
            <person name="Wincker P."/>
            <person name="D'Hont A."/>
            <person name="Scarpelli C."/>
            <person name="Weissenbach J."/>
            <person name="Salanoubat M."/>
            <person name="Quetier F."/>
            <person name="Yu Y."/>
            <person name="Kim H.R."/>
            <person name="Rambo T."/>
            <person name="Currie J."/>
            <person name="Collura K."/>
            <person name="Luo M."/>
            <person name="Yang T."/>
            <person name="Ammiraju J.S.S."/>
            <person name="Engler F."/>
            <person name="Soderlund C."/>
            <person name="Wing R.A."/>
            <person name="Palmer L.E."/>
            <person name="de la Bastide M."/>
            <person name="Spiegel L."/>
            <person name="Nascimento L."/>
            <person name="Zutavern T."/>
            <person name="O'Shaughnessy A."/>
            <person name="Dike S."/>
            <person name="Dedhia N."/>
            <person name="Preston R."/>
            <person name="Balija V."/>
            <person name="McCombie W.R."/>
            <person name="Chow T."/>
            <person name="Chen H."/>
            <person name="Chung M."/>
            <person name="Chen C."/>
            <person name="Shaw J."/>
            <person name="Wu H."/>
            <person name="Hsiao K."/>
            <person name="Chao Y."/>
            <person name="Chu M."/>
            <person name="Cheng C."/>
            <person name="Hour A."/>
            <person name="Lee P."/>
            <person name="Lin S."/>
            <person name="Lin Y."/>
            <person name="Liou J."/>
            <person name="Liu S."/>
            <person name="Hsing Y."/>
            <person name="Raghuvanshi S."/>
            <person name="Mohanty A."/>
            <person name="Bharti A.K."/>
            <person name="Gaur A."/>
            <person name="Gupta V."/>
            <person name="Kumar D."/>
            <person name="Ravi V."/>
            <person name="Vij S."/>
            <person name="Kapur A."/>
            <person name="Khurana P."/>
            <person name="Khurana P."/>
            <person name="Khurana J.P."/>
            <person name="Tyagi A.K."/>
            <person name="Gaikwad K."/>
            <person name="Singh A."/>
            <person name="Dalal V."/>
            <person name="Srivastava S."/>
            <person name="Dixit A."/>
            <person name="Pal A.K."/>
            <person name="Ghazi I.A."/>
            <person name="Yadav M."/>
            <person name="Pandit A."/>
            <person name="Bhargava A."/>
            <person name="Sureshbabu K."/>
            <person name="Batra K."/>
            <person name="Sharma T.R."/>
            <person name="Mohapatra T."/>
            <person name="Singh N.K."/>
            <person name="Messing J."/>
            <person name="Nelson A.B."/>
            <person name="Fuks G."/>
            <person name="Kavchok S."/>
            <person name="Keizer G."/>
            <person name="Linton E."/>
            <person name="Llaca V."/>
            <person name="Song R."/>
            <person name="Tanyolac B."/>
            <person name="Young S."/>
            <person name="Ho-Il K."/>
            <person name="Hahn J.H."/>
            <person name="Sangsakoo G."/>
            <person name="Vanavichit A."/>
            <person name="de Mattos Luiz.A.T."/>
            <person name="Zimmer P.D."/>
            <person name="Malone G."/>
            <person name="Dellagostin O."/>
            <person name="de Oliveira A.C."/>
            <person name="Bevan M."/>
            <person name="Bancroft I."/>
            <person name="Minx P."/>
            <person name="Cordum H."/>
            <person name="Wilson R."/>
            <person name="Cheng Z."/>
            <person name="Jin W."/>
            <person name="Jiang J."/>
            <person name="Leong S.A."/>
            <person name="Iwama H."/>
            <person name="Gojobori T."/>
            <person name="Itoh T."/>
            <person name="Niimura Y."/>
            <person name="Fujii Y."/>
            <person name="Habara T."/>
            <person name="Sakai H."/>
            <person name="Sato Y."/>
            <person name="Wilson G."/>
            <person name="Kumar K."/>
            <person name="McCouch S."/>
            <person name="Juretic N."/>
            <person name="Hoen D."/>
            <person name="Wright S."/>
            <person name="Bruskiewich R."/>
            <person name="Bureau T."/>
            <person name="Miyao A."/>
            <person name="Hirochika H."/>
            <person name="Nishikawa T."/>
            <person name="Kadowaki K."/>
            <person name="Sugiura M."/>
            <person name="Burr B."/>
            <person name="Sasaki T."/>
        </authorList>
    </citation>
    <scope>NUCLEOTIDE SEQUENCE [LARGE SCALE GENOMIC DNA]</scope>
    <source>
        <strain evidence="2">cv. Nipponbare</strain>
    </source>
</reference>
<sequence>MLTMTLFTSATSCTVTSSLRYMDSFAVATSTQGRMSSSAVCACGCVTQSSMATHVSATTLPAQFCQCQCLNTLRMHFFIGKIQAYLCRRRKAADIMIVMTRTNQPAITSLHTCEMGVSIIRTSCPSHA</sequence>
<reference evidence="1 2" key="3">
    <citation type="journal article" date="2013" name="Rice">
        <title>Improvement of the Oryza sativa Nipponbare reference genome using next generation sequence and optical map data.</title>
        <authorList>
            <person name="Kawahara Y."/>
            <person name="de la Bastide M."/>
            <person name="Hamilton J.P."/>
            <person name="Kanamori H."/>
            <person name="McCombie W.R."/>
            <person name="Ouyang S."/>
            <person name="Schwartz D.C."/>
            <person name="Tanaka T."/>
            <person name="Wu J."/>
            <person name="Zhou S."/>
            <person name="Childs K.L."/>
            <person name="Davidson R.M."/>
            <person name="Lin H."/>
            <person name="Quesada-Ocampo L."/>
            <person name="Vaillancourt B."/>
            <person name="Sakai H."/>
            <person name="Lee S.S."/>
            <person name="Kim J."/>
            <person name="Numa H."/>
            <person name="Itoh T."/>
            <person name="Buell C.R."/>
            <person name="Matsumoto T."/>
        </authorList>
    </citation>
    <scope>NUCLEOTIDE SEQUENCE [LARGE SCALE GENOMIC DNA]</scope>
    <source>
        <strain evidence="2">cv. Nipponbare</strain>
    </source>
</reference>
<dbReference type="PaxDb" id="39947-A0A0P0WFP3"/>
<reference evidence="1 2" key="2">
    <citation type="journal article" date="2013" name="Plant Cell Physiol.">
        <title>Rice Annotation Project Database (RAP-DB): an integrative and interactive database for rice genomics.</title>
        <authorList>
            <person name="Sakai H."/>
            <person name="Lee S.S."/>
            <person name="Tanaka T."/>
            <person name="Numa H."/>
            <person name="Kim J."/>
            <person name="Kawahara Y."/>
            <person name="Wakimoto H."/>
            <person name="Yang C.C."/>
            <person name="Iwamoto M."/>
            <person name="Abe T."/>
            <person name="Yamada Y."/>
            <person name="Muto A."/>
            <person name="Inokuchi H."/>
            <person name="Ikemura T."/>
            <person name="Matsumoto T."/>
            <person name="Sasaki T."/>
            <person name="Itoh T."/>
        </authorList>
    </citation>
    <scope>NUCLEOTIDE SEQUENCE [LARGE SCALE GENOMIC DNA]</scope>
    <source>
        <strain evidence="2">cv. Nipponbare</strain>
    </source>
</reference>
<evidence type="ECO:0000313" key="2">
    <source>
        <dbReference type="Proteomes" id="UP000059680"/>
    </source>
</evidence>
<keyword evidence="2" id="KW-1185">Reference proteome</keyword>
<evidence type="ECO:0000313" key="1">
    <source>
        <dbReference type="EMBL" id="BAS91291.1"/>
    </source>
</evidence>
<dbReference type="Gramene" id="Os04t0644050-00">
    <property type="protein sequence ID" value="Os04t0644050-00"/>
    <property type="gene ID" value="Os04g0644050"/>
</dbReference>
<gene>
    <name evidence="1" type="ordered locus">Os04g0644050</name>
    <name evidence="1" type="ORF">OSNPB_040644050</name>
</gene>
<accession>A0A0P0WFP3</accession>
<dbReference type="EMBL" id="AP014960">
    <property type="protein sequence ID" value="BAS91291.1"/>
    <property type="molecule type" value="Genomic_DNA"/>
</dbReference>